<dbReference type="Pfam" id="PF13426">
    <property type="entry name" value="PAS_9"/>
    <property type="match status" value="2"/>
</dbReference>
<evidence type="ECO:0000256" key="3">
    <source>
        <dbReference type="ARBA" id="ARBA00022991"/>
    </source>
</evidence>
<dbReference type="CDD" id="cd00130">
    <property type="entry name" value="PAS"/>
    <property type="match status" value="2"/>
</dbReference>
<organism evidence="6 7">
    <name type="scientific">Populus tomentosa</name>
    <name type="common">Chinese white poplar</name>
    <dbReference type="NCBI Taxonomy" id="118781"/>
    <lineage>
        <taxon>Eukaryota</taxon>
        <taxon>Viridiplantae</taxon>
        <taxon>Streptophyta</taxon>
        <taxon>Embryophyta</taxon>
        <taxon>Tracheophyta</taxon>
        <taxon>Spermatophyta</taxon>
        <taxon>Magnoliopsida</taxon>
        <taxon>eudicotyledons</taxon>
        <taxon>Gunneridae</taxon>
        <taxon>Pentapetalae</taxon>
        <taxon>rosids</taxon>
        <taxon>fabids</taxon>
        <taxon>Malpighiales</taxon>
        <taxon>Salicaceae</taxon>
        <taxon>Saliceae</taxon>
        <taxon>Populus</taxon>
    </lineage>
</organism>
<dbReference type="SMART" id="SM00086">
    <property type="entry name" value="PAC"/>
    <property type="match status" value="2"/>
</dbReference>
<dbReference type="EMBL" id="JAAWWB010000016">
    <property type="protein sequence ID" value="KAG6764669.1"/>
    <property type="molecule type" value="Genomic_DNA"/>
</dbReference>
<dbReference type="GO" id="GO:0005634">
    <property type="term" value="C:nucleus"/>
    <property type="evidence" value="ECO:0007669"/>
    <property type="project" value="TreeGrafter"/>
</dbReference>
<dbReference type="NCBIfam" id="TIGR00229">
    <property type="entry name" value="sensory_box"/>
    <property type="match status" value="2"/>
</dbReference>
<dbReference type="GO" id="GO:0009637">
    <property type="term" value="P:response to blue light"/>
    <property type="evidence" value="ECO:0007669"/>
    <property type="project" value="UniProtKB-ARBA"/>
</dbReference>
<dbReference type="Proteomes" id="UP000886885">
    <property type="component" value="Chromosome 8D"/>
</dbReference>
<evidence type="ECO:0000256" key="2">
    <source>
        <dbReference type="ARBA" id="ARBA00022643"/>
    </source>
</evidence>
<evidence type="ECO:0000259" key="4">
    <source>
        <dbReference type="PROSITE" id="PS50112"/>
    </source>
</evidence>
<keyword evidence="7" id="KW-1185">Reference proteome</keyword>
<evidence type="ECO:0000313" key="6">
    <source>
        <dbReference type="EMBL" id="KAG6764669.1"/>
    </source>
</evidence>
<sequence length="394" mass="44288">MESQLARIEQSLNARYTLWVREALDELHHNFTITDPTISGHPIVFASPGFLKMSGFSREQVVGNNGRIFQGPKTNRKTVMEIREAIREERAVRVHLLNYRKDGTPFWMLFQMSPVFSKEDGGVVHFIGVQVPMRRNKKLTDDGADAACNEIAFGSCRREVCPDSLVELTRVWALDTDTNCKGVKIEESCEASELEKQRAATAINNILSVLTHYSESTGRMVCGKRIDPHLPNMPVVYASDAFLKLTGYDRHEVLGRDWNFLNGVDTDSSILHQIQESIQAEQPCTVCILNYRKDKSTFWNLLHMSPVRNATGKLMAKLRIPADARAKFEFRMLSFLGIAYFVGVQMEEKCKSQDRRGLSPEIRQLGAVGAVKVAVRSLSIGASCSKSSDGFNNH</sequence>
<evidence type="ECO:0000259" key="5">
    <source>
        <dbReference type="PROSITE" id="PS50113"/>
    </source>
</evidence>
<comment type="caution">
    <text evidence="6">The sequence shown here is derived from an EMBL/GenBank/DDBJ whole genome shotgun (WGS) entry which is preliminary data.</text>
</comment>
<protein>
    <recommendedName>
        <fullName evidence="8">LOV domain-containing protein</fullName>
    </recommendedName>
</protein>
<evidence type="ECO:0000313" key="7">
    <source>
        <dbReference type="Proteomes" id="UP000886885"/>
    </source>
</evidence>
<dbReference type="AlphaFoldDB" id="A0A8X7Z7N8"/>
<dbReference type="PANTHER" id="PTHR47429">
    <property type="entry name" value="PROTEIN TWIN LOV 1"/>
    <property type="match status" value="1"/>
</dbReference>
<proteinExistence type="predicted"/>
<keyword evidence="3" id="KW-0157">Chromophore</keyword>
<dbReference type="PROSITE" id="PS50112">
    <property type="entry name" value="PAS"/>
    <property type="match status" value="2"/>
</dbReference>
<evidence type="ECO:0008006" key="8">
    <source>
        <dbReference type="Google" id="ProtNLM"/>
    </source>
</evidence>
<keyword evidence="2" id="KW-0288">FMN</keyword>
<dbReference type="OrthoDB" id="447251at2759"/>
<feature type="domain" description="PAC" evidence="5">
    <location>
        <begin position="90"/>
        <end position="145"/>
    </location>
</feature>
<dbReference type="PROSITE" id="PS50113">
    <property type="entry name" value="PAC"/>
    <property type="match status" value="1"/>
</dbReference>
<feature type="domain" description="PAS" evidence="4">
    <location>
        <begin position="235"/>
        <end position="256"/>
    </location>
</feature>
<reference evidence="6" key="1">
    <citation type="journal article" date="2020" name="bioRxiv">
        <title>Hybrid origin of Populus tomentosa Carr. identified through genome sequencing and phylogenomic analysis.</title>
        <authorList>
            <person name="An X."/>
            <person name="Gao K."/>
            <person name="Chen Z."/>
            <person name="Li J."/>
            <person name="Yang X."/>
            <person name="Yang X."/>
            <person name="Zhou J."/>
            <person name="Guo T."/>
            <person name="Zhao T."/>
            <person name="Huang S."/>
            <person name="Miao D."/>
            <person name="Khan W.U."/>
            <person name="Rao P."/>
            <person name="Ye M."/>
            <person name="Lei B."/>
            <person name="Liao W."/>
            <person name="Wang J."/>
            <person name="Ji L."/>
            <person name="Li Y."/>
            <person name="Guo B."/>
            <person name="Mustafa N.S."/>
            <person name="Li S."/>
            <person name="Yun Q."/>
            <person name="Keller S.R."/>
            <person name="Mao J."/>
            <person name="Zhang R."/>
            <person name="Strauss S.H."/>
        </authorList>
    </citation>
    <scope>NUCLEOTIDE SEQUENCE</scope>
    <source>
        <strain evidence="6">GM15</strain>
        <tissue evidence="6">Leaf</tissue>
    </source>
</reference>
<dbReference type="PANTHER" id="PTHR47429:SF2">
    <property type="entry name" value="PROTEIN TWIN LOV 1"/>
    <property type="match status" value="1"/>
</dbReference>
<feature type="domain" description="PAS" evidence="4">
    <location>
        <begin position="39"/>
        <end position="89"/>
    </location>
</feature>
<gene>
    <name evidence="6" type="ORF">POTOM_032150</name>
</gene>
<accession>A0A8X7Z7N8</accession>
<keyword evidence="1" id="KW-0285">Flavoprotein</keyword>
<dbReference type="InterPro" id="IPR000014">
    <property type="entry name" value="PAS"/>
</dbReference>
<name>A0A8X7Z7N8_POPTO</name>
<dbReference type="InterPro" id="IPR001610">
    <property type="entry name" value="PAC"/>
</dbReference>
<dbReference type="FunFam" id="3.30.450.20:FF:000153">
    <property type="entry name" value="Protein TWIN LOV 1 isoform D"/>
    <property type="match status" value="1"/>
</dbReference>
<dbReference type="InterPro" id="IPR000700">
    <property type="entry name" value="PAS-assoc_C"/>
</dbReference>
<evidence type="ECO:0000256" key="1">
    <source>
        <dbReference type="ARBA" id="ARBA00022630"/>
    </source>
</evidence>